<name>T1QE29_9EUKA</name>
<dbReference type="EMBL" id="KC121006">
    <property type="protein sequence ID" value="AFZ64084.1"/>
    <property type="molecule type" value="Genomic_DNA"/>
</dbReference>
<keyword evidence="1" id="KW-0472">Membrane</keyword>
<feature type="transmembrane region" description="Helical" evidence="1">
    <location>
        <begin position="6"/>
        <end position="23"/>
    </location>
</feature>
<feature type="transmembrane region" description="Helical" evidence="1">
    <location>
        <begin position="35"/>
        <end position="58"/>
    </location>
</feature>
<evidence type="ECO:0000313" key="2">
    <source>
        <dbReference type="EMBL" id="AFZ64084.1"/>
    </source>
</evidence>
<protein>
    <submittedName>
        <fullName evidence="2">Uncharacterized protein</fullName>
    </submittedName>
</protein>
<feature type="transmembrane region" description="Helical" evidence="1">
    <location>
        <begin position="94"/>
        <end position="113"/>
    </location>
</feature>
<feature type="transmembrane region" description="Helical" evidence="1">
    <location>
        <begin position="64"/>
        <end position="82"/>
    </location>
</feature>
<feature type="transmembrane region" description="Helical" evidence="1">
    <location>
        <begin position="119"/>
        <end position="139"/>
    </location>
</feature>
<dbReference type="AlphaFoldDB" id="T1QE29"/>
<geneLocation type="mitochondrion" evidence="2"/>
<keyword evidence="2" id="KW-0496">Mitochondrion</keyword>
<keyword evidence="1" id="KW-0812">Transmembrane</keyword>
<gene>
    <name evidence="2" type="primary">orf154</name>
</gene>
<evidence type="ECO:0000256" key="1">
    <source>
        <dbReference type="SAM" id="Phobius"/>
    </source>
</evidence>
<proteinExistence type="predicted"/>
<accession>T1QE29</accession>
<keyword evidence="1" id="KW-1133">Transmembrane helix</keyword>
<reference evidence="2" key="1">
    <citation type="journal article" date="2013" name="Protist Genomics">
        <title>The complete mitochondrial genome from an unidentified Phalansterium species.</title>
        <authorList>
            <person name="Pombert J.-F."/>
            <person name="Smirnov A."/>
            <person name="James E.R."/>
            <person name="Janouskovec J."/>
            <person name="Gray M.W."/>
            <person name="Keeling P.J."/>
        </authorList>
    </citation>
    <scope>NUCLEOTIDE SEQUENCE</scope>
    <source>
        <strain evidence="2">UTEX1284</strain>
    </source>
</reference>
<organism evidence="2">
    <name type="scientific">Phalansterium sp. PJK-2012</name>
    <dbReference type="NCBI Taxonomy" id="1267188"/>
    <lineage>
        <taxon>Eukaryota</taxon>
        <taxon>Amoebozoa</taxon>
        <taxon>Evosea</taxon>
        <taxon>Variosea</taxon>
        <taxon>Phalansterium</taxon>
    </lineage>
</organism>
<sequence length="154" mass="18630">MAFYYLYITCFFSYVWNKFLASYEAYEINPLEKMIYYFYGSVCYITSGDWQLIVTVIVFKGICYPLYFGIISLWCYSFFEMLHRCFDVPNIIKYFILMCIKRILSVIIFLSIIQRYLILFFLFTLAIIFIVSTLALIYYRINFIPMDPYVCHEC</sequence>